<feature type="region of interest" description="Disordered" evidence="1">
    <location>
        <begin position="25"/>
        <end position="110"/>
    </location>
</feature>
<dbReference type="EMBL" id="KQ435036">
    <property type="protein sequence ID" value="KZC14064.1"/>
    <property type="molecule type" value="Genomic_DNA"/>
</dbReference>
<dbReference type="Proteomes" id="UP000076502">
    <property type="component" value="Unassembled WGS sequence"/>
</dbReference>
<evidence type="ECO:0000313" key="3">
    <source>
        <dbReference type="Proteomes" id="UP000076502"/>
    </source>
</evidence>
<evidence type="ECO:0000256" key="1">
    <source>
        <dbReference type="SAM" id="MobiDB-lite"/>
    </source>
</evidence>
<name>A0A154PRU0_DUFNO</name>
<keyword evidence="3" id="KW-1185">Reference proteome</keyword>
<evidence type="ECO:0000313" key="2">
    <source>
        <dbReference type="EMBL" id="KZC14064.1"/>
    </source>
</evidence>
<protein>
    <submittedName>
        <fullName evidence="2">Uncharacterized protein</fullName>
    </submittedName>
</protein>
<gene>
    <name evidence="2" type="ORF">WN55_06562</name>
</gene>
<feature type="compositionally biased region" description="Basic and acidic residues" evidence="1">
    <location>
        <begin position="48"/>
        <end position="76"/>
    </location>
</feature>
<accession>A0A154PRU0</accession>
<reference evidence="2 3" key="1">
    <citation type="submission" date="2015-07" db="EMBL/GenBank/DDBJ databases">
        <title>The genome of Dufourea novaeangliae.</title>
        <authorList>
            <person name="Pan H."/>
            <person name="Kapheim K."/>
        </authorList>
    </citation>
    <scope>NUCLEOTIDE SEQUENCE [LARGE SCALE GENOMIC DNA]</scope>
    <source>
        <strain evidence="2">0120121106</strain>
        <tissue evidence="2">Whole body</tissue>
    </source>
</reference>
<sequence>MDEPIMESTRFHTVDENSLGRSVGINKFVHPSTPSRDGAGAGAVFLQTEHERGSQGRSQESRERHAGTEKERRKGESQAANGWTDGHEADSIGLISPSEPNYPPNGQIYCPDEALTEGSLMPLMVAATLYDGPGPRGPQQPPSRKIHRPCSFLSKGVVSLCSPNYQRGPRSYADRQKGVLRLENRPQLAVREGGHTLATKRKVEGLQGLCESPPQRSVPDALPRC</sequence>
<proteinExistence type="predicted"/>
<organism evidence="2 3">
    <name type="scientific">Dufourea novaeangliae</name>
    <name type="common">Sweat bee</name>
    <dbReference type="NCBI Taxonomy" id="178035"/>
    <lineage>
        <taxon>Eukaryota</taxon>
        <taxon>Metazoa</taxon>
        <taxon>Ecdysozoa</taxon>
        <taxon>Arthropoda</taxon>
        <taxon>Hexapoda</taxon>
        <taxon>Insecta</taxon>
        <taxon>Pterygota</taxon>
        <taxon>Neoptera</taxon>
        <taxon>Endopterygota</taxon>
        <taxon>Hymenoptera</taxon>
        <taxon>Apocrita</taxon>
        <taxon>Aculeata</taxon>
        <taxon>Apoidea</taxon>
        <taxon>Anthophila</taxon>
        <taxon>Halictidae</taxon>
        <taxon>Rophitinae</taxon>
        <taxon>Dufourea</taxon>
    </lineage>
</organism>
<dbReference type="AlphaFoldDB" id="A0A154PRU0"/>